<accession>V4AQ30</accession>
<dbReference type="AlphaFoldDB" id="V4AQ30"/>
<evidence type="ECO:0000313" key="3">
    <source>
        <dbReference type="Proteomes" id="UP000030746"/>
    </source>
</evidence>
<keyword evidence="3" id="KW-1185">Reference proteome</keyword>
<feature type="region of interest" description="Disordered" evidence="1">
    <location>
        <begin position="1"/>
        <end position="41"/>
    </location>
</feature>
<dbReference type="GO" id="GO:0005886">
    <property type="term" value="C:plasma membrane"/>
    <property type="evidence" value="ECO:0007669"/>
    <property type="project" value="TreeGrafter"/>
</dbReference>
<name>V4AQ30_LOTGI</name>
<evidence type="ECO:0000313" key="2">
    <source>
        <dbReference type="EMBL" id="ESO96885.1"/>
    </source>
</evidence>
<dbReference type="GeneID" id="20238104"/>
<dbReference type="CTD" id="20238104"/>
<evidence type="ECO:0000256" key="1">
    <source>
        <dbReference type="SAM" id="MobiDB-lite"/>
    </source>
</evidence>
<protein>
    <submittedName>
        <fullName evidence="2">Uncharacterized protein</fullName>
    </submittedName>
</protein>
<feature type="compositionally biased region" description="Basic residues" evidence="1">
    <location>
        <begin position="31"/>
        <end position="41"/>
    </location>
</feature>
<gene>
    <name evidence="2" type="ORF">LOTGIDRAFT_159634</name>
</gene>
<dbReference type="InterPro" id="IPR051641">
    <property type="entry name" value="RGK_GTP-binding_reg"/>
</dbReference>
<dbReference type="Proteomes" id="UP000030746">
    <property type="component" value="Unassembled WGS sequence"/>
</dbReference>
<dbReference type="GO" id="GO:0005525">
    <property type="term" value="F:GTP binding"/>
    <property type="evidence" value="ECO:0007669"/>
    <property type="project" value="TreeGrafter"/>
</dbReference>
<dbReference type="PANTHER" id="PTHR45775:SF6">
    <property type="entry name" value="RAD, GEM_KIR FAMILY MEMBER 2, ISOFORM C"/>
    <property type="match status" value="1"/>
</dbReference>
<feature type="compositionally biased region" description="Low complexity" evidence="1">
    <location>
        <begin position="109"/>
        <end position="131"/>
    </location>
</feature>
<dbReference type="EMBL" id="KB201362">
    <property type="protein sequence ID" value="ESO96885.1"/>
    <property type="molecule type" value="Genomic_DNA"/>
</dbReference>
<dbReference type="KEGG" id="lgi:LOTGIDRAFT_159634"/>
<feature type="region of interest" description="Disordered" evidence="1">
    <location>
        <begin position="104"/>
        <end position="131"/>
    </location>
</feature>
<dbReference type="Gene3D" id="3.40.50.300">
    <property type="entry name" value="P-loop containing nucleotide triphosphate hydrolases"/>
    <property type="match status" value="1"/>
</dbReference>
<sequence length="191" mass="20765">MEDMLTASDRSLPRGPSPTKQFAALQISPKPSKRATSLKKPRKKLLENVELSEIRPRTSSLPSRNCFQKSRPQYLSPFIDNISESECYTMRTFVTTRKGLVNRGDSVRSRSTNSIASSGSGSMTELTPLSGTSSSLSASANSLVPAYVLRVLVIGAPGVGKTSLKRQFMTSEYIGVSDSIGEYLFASLKAF</sequence>
<dbReference type="HOGENOM" id="CLU_1429300_0_0_1"/>
<dbReference type="InterPro" id="IPR027417">
    <property type="entry name" value="P-loop_NTPase"/>
</dbReference>
<dbReference type="RefSeq" id="XP_009052382.1">
    <property type="nucleotide sequence ID" value="XM_009054134.1"/>
</dbReference>
<proteinExistence type="predicted"/>
<dbReference type="OMA" id="THRHHEA"/>
<dbReference type="SUPFAM" id="SSF52540">
    <property type="entry name" value="P-loop containing nucleoside triphosphate hydrolases"/>
    <property type="match status" value="1"/>
</dbReference>
<organism evidence="2 3">
    <name type="scientific">Lottia gigantea</name>
    <name type="common">Giant owl limpet</name>
    <dbReference type="NCBI Taxonomy" id="225164"/>
    <lineage>
        <taxon>Eukaryota</taxon>
        <taxon>Metazoa</taxon>
        <taxon>Spiralia</taxon>
        <taxon>Lophotrochozoa</taxon>
        <taxon>Mollusca</taxon>
        <taxon>Gastropoda</taxon>
        <taxon>Patellogastropoda</taxon>
        <taxon>Lottioidea</taxon>
        <taxon>Lottiidae</taxon>
        <taxon>Lottia</taxon>
    </lineage>
</organism>
<reference evidence="2 3" key="1">
    <citation type="journal article" date="2013" name="Nature">
        <title>Insights into bilaterian evolution from three spiralian genomes.</title>
        <authorList>
            <person name="Simakov O."/>
            <person name="Marletaz F."/>
            <person name="Cho S.J."/>
            <person name="Edsinger-Gonzales E."/>
            <person name="Havlak P."/>
            <person name="Hellsten U."/>
            <person name="Kuo D.H."/>
            <person name="Larsson T."/>
            <person name="Lv J."/>
            <person name="Arendt D."/>
            <person name="Savage R."/>
            <person name="Osoegawa K."/>
            <person name="de Jong P."/>
            <person name="Grimwood J."/>
            <person name="Chapman J.A."/>
            <person name="Shapiro H."/>
            <person name="Aerts A."/>
            <person name="Otillar R.P."/>
            <person name="Terry A.Y."/>
            <person name="Boore J.L."/>
            <person name="Grigoriev I.V."/>
            <person name="Lindberg D.R."/>
            <person name="Seaver E.C."/>
            <person name="Weisblat D.A."/>
            <person name="Putnam N.H."/>
            <person name="Rokhsar D.S."/>
        </authorList>
    </citation>
    <scope>NUCLEOTIDE SEQUENCE [LARGE SCALE GENOMIC DNA]</scope>
</reference>
<dbReference type="PANTHER" id="PTHR45775">
    <property type="entry name" value="RAD, GEM/KIR FAMILY MEMBER 2, ISOFORM C"/>
    <property type="match status" value="1"/>
</dbReference>
<dbReference type="GO" id="GO:0005246">
    <property type="term" value="F:calcium channel regulator activity"/>
    <property type="evidence" value="ECO:0007669"/>
    <property type="project" value="TreeGrafter"/>
</dbReference>
<dbReference type="OrthoDB" id="5239715at2759"/>
<dbReference type="STRING" id="225164.V4AQ30"/>